<dbReference type="SUPFAM" id="SSF53067">
    <property type="entry name" value="Actin-like ATPase domain"/>
    <property type="match status" value="2"/>
</dbReference>
<reference evidence="5 6" key="1">
    <citation type="submission" date="2019-02" db="EMBL/GenBank/DDBJ databases">
        <title>Deep-cultivation of Planctomycetes and their phenomic and genomic characterization uncovers novel biology.</title>
        <authorList>
            <person name="Wiegand S."/>
            <person name="Jogler M."/>
            <person name="Boedeker C."/>
            <person name="Pinto D."/>
            <person name="Vollmers J."/>
            <person name="Rivas-Marin E."/>
            <person name="Kohn T."/>
            <person name="Peeters S.H."/>
            <person name="Heuer A."/>
            <person name="Rast P."/>
            <person name="Oberbeckmann S."/>
            <person name="Bunk B."/>
            <person name="Jeske O."/>
            <person name="Meyerdierks A."/>
            <person name="Storesund J.E."/>
            <person name="Kallscheuer N."/>
            <person name="Luecker S."/>
            <person name="Lage O.M."/>
            <person name="Pohl T."/>
            <person name="Merkel B.J."/>
            <person name="Hornburger P."/>
            <person name="Mueller R.-W."/>
            <person name="Bruemmer F."/>
            <person name="Labrenz M."/>
            <person name="Spormann A.M."/>
            <person name="Op Den Camp H."/>
            <person name="Overmann J."/>
            <person name="Amann R."/>
            <person name="Jetten M.S.M."/>
            <person name="Mascher T."/>
            <person name="Medema M.H."/>
            <person name="Devos D.P."/>
            <person name="Kaster A.-K."/>
            <person name="Ovreas L."/>
            <person name="Rohde M."/>
            <person name="Galperin M.Y."/>
            <person name="Jogler C."/>
        </authorList>
    </citation>
    <scope>NUCLEOTIDE SEQUENCE [LARGE SCALE GENOMIC DNA]</scope>
    <source>
        <strain evidence="5 6">Pla100</strain>
    </source>
</reference>
<dbReference type="RefSeq" id="WP_146576170.1">
    <property type="nucleotide sequence ID" value="NZ_SJPM01000001.1"/>
</dbReference>
<evidence type="ECO:0000256" key="4">
    <source>
        <dbReference type="RuleBase" id="RU003322"/>
    </source>
</evidence>
<sequence length="656" mass="72152">MQKFPVGFDIGTTISVAAYVDQSGTPQVVKQTASTGLVPSAIFFDREPIVGKQAVELSVQSLDNYAEGFKRDVGKPHYRKRINGLDIPPEILTAFLVEHLTNQTRHLVGELSEVVVTVPAYFDQRQRSATQRAVSITGLNVLDVINEPTAAAIAAGYELIRAGETDTKRRILVYDLGGGTFDATLLEIDGRIFRTLGTDGDIYLGGRDFDERIATNIAETFIDRHGIDPRCDPSDLLRLDQLATQIKHALSQSESFDVSFQHAGLLCGFSFGRRLFESLVGPLVERTIMTAQSVISEAGFDWPDVDEILLVGGSSRIPLVRKRLESETQTPVRMVSDPDTSIAKGAALFAALRSETDYLDEASKFDVVNVNAHSLGIQGFDPDTQQRVNKIILPRNTPLPATATQVFTTMADGQPNVRVRLLEGESENPLFCTALGQCVVHLDPSLAKGTEVRVSCSYDASGNITVASNVPATKASAFVELRREGFAELDSLDSWRRRIAGDEAGEGSLDASATPLPKIVMLNEDSSLEELLERLDQIYAYVGRSVSDQAVPTEAIATQRLAKTLQAETNTLKRLIALLGLKQQSKKTPLEKMQLQGDVARVRMAWDQSNKLLQHSCISLGRTYLRFSNADTIENVSFQEVERLQQWIQRQLDAQQ</sequence>
<dbReference type="GO" id="GO:0005524">
    <property type="term" value="F:ATP binding"/>
    <property type="evidence" value="ECO:0007669"/>
    <property type="project" value="UniProtKB-KW"/>
</dbReference>
<protein>
    <submittedName>
        <fullName evidence="5">Chaperone protein DnaK</fullName>
    </submittedName>
</protein>
<dbReference type="Gene3D" id="3.90.640.10">
    <property type="entry name" value="Actin, Chain A, domain 4"/>
    <property type="match status" value="1"/>
</dbReference>
<dbReference type="InterPro" id="IPR029047">
    <property type="entry name" value="HSP70_peptide-bd_sf"/>
</dbReference>
<evidence type="ECO:0000256" key="1">
    <source>
        <dbReference type="ARBA" id="ARBA00007381"/>
    </source>
</evidence>
<dbReference type="Gene3D" id="3.30.420.40">
    <property type="match status" value="2"/>
</dbReference>
<keyword evidence="3 4" id="KW-0067">ATP-binding</keyword>
<dbReference type="Proteomes" id="UP000316213">
    <property type="component" value="Unassembled WGS sequence"/>
</dbReference>
<evidence type="ECO:0000256" key="2">
    <source>
        <dbReference type="ARBA" id="ARBA00022741"/>
    </source>
</evidence>
<dbReference type="AlphaFoldDB" id="A0A5C6AX18"/>
<keyword evidence="2 4" id="KW-0547">Nucleotide-binding</keyword>
<evidence type="ECO:0000313" key="5">
    <source>
        <dbReference type="EMBL" id="TWU03699.1"/>
    </source>
</evidence>
<dbReference type="SUPFAM" id="SSF100920">
    <property type="entry name" value="Heat shock protein 70kD (HSP70), peptide-binding domain"/>
    <property type="match status" value="1"/>
</dbReference>
<dbReference type="GO" id="GO:0140662">
    <property type="term" value="F:ATP-dependent protein folding chaperone"/>
    <property type="evidence" value="ECO:0007669"/>
    <property type="project" value="InterPro"/>
</dbReference>
<dbReference type="PRINTS" id="PR00301">
    <property type="entry name" value="HEATSHOCK70"/>
</dbReference>
<dbReference type="PROSITE" id="PS00329">
    <property type="entry name" value="HSP70_2"/>
    <property type="match status" value="1"/>
</dbReference>
<dbReference type="PANTHER" id="PTHR19375">
    <property type="entry name" value="HEAT SHOCK PROTEIN 70KDA"/>
    <property type="match status" value="1"/>
</dbReference>
<dbReference type="Pfam" id="PF00012">
    <property type="entry name" value="HSP70"/>
    <property type="match status" value="2"/>
</dbReference>
<comment type="caution">
    <text evidence="5">The sequence shown here is derived from an EMBL/GenBank/DDBJ whole genome shotgun (WGS) entry which is preliminary data.</text>
</comment>
<comment type="similarity">
    <text evidence="1 4">Belongs to the heat shock protein 70 family.</text>
</comment>
<organism evidence="5 6">
    <name type="scientific">Neorhodopirellula pilleata</name>
    <dbReference type="NCBI Taxonomy" id="2714738"/>
    <lineage>
        <taxon>Bacteria</taxon>
        <taxon>Pseudomonadati</taxon>
        <taxon>Planctomycetota</taxon>
        <taxon>Planctomycetia</taxon>
        <taxon>Pirellulales</taxon>
        <taxon>Pirellulaceae</taxon>
        <taxon>Neorhodopirellula</taxon>
    </lineage>
</organism>
<dbReference type="OrthoDB" id="9766019at2"/>
<dbReference type="CDD" id="cd24029">
    <property type="entry name" value="ASKHA_NBD_HSP70_DnaK_HscA_HscC"/>
    <property type="match status" value="1"/>
</dbReference>
<dbReference type="EMBL" id="SJPM01000001">
    <property type="protein sequence ID" value="TWU03699.1"/>
    <property type="molecule type" value="Genomic_DNA"/>
</dbReference>
<proteinExistence type="inferred from homology"/>
<dbReference type="PROSITE" id="PS01036">
    <property type="entry name" value="HSP70_3"/>
    <property type="match status" value="1"/>
</dbReference>
<dbReference type="Gene3D" id="2.60.34.10">
    <property type="entry name" value="Substrate Binding Domain Of DNAk, Chain A, domain 1"/>
    <property type="match status" value="1"/>
</dbReference>
<dbReference type="InterPro" id="IPR013126">
    <property type="entry name" value="Hsp_70_fam"/>
</dbReference>
<evidence type="ECO:0000313" key="6">
    <source>
        <dbReference type="Proteomes" id="UP000316213"/>
    </source>
</evidence>
<name>A0A5C6AX18_9BACT</name>
<dbReference type="FunFam" id="3.30.420.40:FF:000028">
    <property type="entry name" value="heat shock 70 kDa protein-like"/>
    <property type="match status" value="1"/>
</dbReference>
<dbReference type="InterPro" id="IPR018181">
    <property type="entry name" value="Heat_shock_70_CS"/>
</dbReference>
<accession>A0A5C6AX18</accession>
<gene>
    <name evidence="5" type="primary">dnaK_1</name>
    <name evidence="5" type="ORF">Pla100_06290</name>
</gene>
<dbReference type="InterPro" id="IPR043129">
    <property type="entry name" value="ATPase_NBD"/>
</dbReference>
<evidence type="ECO:0000256" key="3">
    <source>
        <dbReference type="ARBA" id="ARBA00022840"/>
    </source>
</evidence>
<keyword evidence="6" id="KW-1185">Reference proteome</keyword>